<accession>A0A1G2RUC7</accession>
<name>A0A1G2RUC7_9BACT</name>
<proteinExistence type="predicted"/>
<gene>
    <name evidence="1" type="ORF">A3H01_01625</name>
</gene>
<evidence type="ECO:0000313" key="2">
    <source>
        <dbReference type="Proteomes" id="UP000177853"/>
    </source>
</evidence>
<reference evidence="1 2" key="1">
    <citation type="journal article" date="2016" name="Nat. Commun.">
        <title>Thousands of microbial genomes shed light on interconnected biogeochemical processes in an aquifer system.</title>
        <authorList>
            <person name="Anantharaman K."/>
            <person name="Brown C.T."/>
            <person name="Hug L.A."/>
            <person name="Sharon I."/>
            <person name="Castelle C.J."/>
            <person name="Probst A.J."/>
            <person name="Thomas B.C."/>
            <person name="Singh A."/>
            <person name="Wilkins M.J."/>
            <person name="Karaoz U."/>
            <person name="Brodie E.L."/>
            <person name="Williams K.H."/>
            <person name="Hubbard S.S."/>
            <person name="Banfield J.F."/>
        </authorList>
    </citation>
    <scope>NUCLEOTIDE SEQUENCE [LARGE SCALE GENOMIC DNA]</scope>
</reference>
<dbReference type="EMBL" id="MHUM01000029">
    <property type="protein sequence ID" value="OHA76417.1"/>
    <property type="molecule type" value="Genomic_DNA"/>
</dbReference>
<organism evidence="1 2">
    <name type="scientific">Candidatus Wildermuthbacteria bacterium RIFCSPLOWO2_12_FULL_40_9</name>
    <dbReference type="NCBI Taxonomy" id="1802467"/>
    <lineage>
        <taxon>Bacteria</taxon>
        <taxon>Candidatus Wildermuthiibacteriota</taxon>
    </lineage>
</organism>
<sequence length="215" mass="21845">MLTYPIGTAANFLSGLYERANGQQTGIVNAAAIAGNTFWISESGLYLTFVSGSANWTQEGTVQGVGKATGTLVFKVKPFGGTLIEPAYASGATSVAVAVVTSGMLARMEAATAGSAGQEIYASAGMFTVSRSLMSSLGVGQNVAENQDATVTLEMVISTPIGFGDFAGNVRFKIEDICSNVGGTLRCQGTGAGIGGAGTGNLTDNWVTPFVNVSN</sequence>
<dbReference type="AlphaFoldDB" id="A0A1G2RUC7"/>
<evidence type="ECO:0000313" key="1">
    <source>
        <dbReference type="EMBL" id="OHA76417.1"/>
    </source>
</evidence>
<protein>
    <submittedName>
        <fullName evidence="1">Uncharacterized protein</fullName>
    </submittedName>
</protein>
<comment type="caution">
    <text evidence="1">The sequence shown here is derived from an EMBL/GenBank/DDBJ whole genome shotgun (WGS) entry which is preliminary data.</text>
</comment>
<dbReference type="Proteomes" id="UP000177853">
    <property type="component" value="Unassembled WGS sequence"/>
</dbReference>